<sequence>MGMNQQRLTQVILAPIVSEKSNVLAEKRNQMTFKVLANATKPEIKAAVELLFGVQVASVTTVTTKGKTKRFGRTLGRRSDVKKAYVSLAAGQELDLEAAAAAADKE</sequence>
<dbReference type="HAMAP" id="MF_01369_B">
    <property type="entry name" value="Ribosomal_uL23_B"/>
    <property type="match status" value="1"/>
</dbReference>
<dbReference type="GO" id="GO:0003735">
    <property type="term" value="F:structural constituent of ribosome"/>
    <property type="evidence" value="ECO:0007669"/>
    <property type="project" value="InterPro"/>
</dbReference>
<comment type="caution">
    <text evidence="7">The sequence shown here is derived from an EMBL/GenBank/DDBJ whole genome shotgun (WGS) entry which is preliminary data.</text>
</comment>
<dbReference type="GO" id="GO:1990904">
    <property type="term" value="C:ribonucleoprotein complex"/>
    <property type="evidence" value="ECO:0007669"/>
    <property type="project" value="UniProtKB-KW"/>
</dbReference>
<dbReference type="InterPro" id="IPR012678">
    <property type="entry name" value="Ribosomal_uL23/eL15/eS24_sf"/>
</dbReference>
<evidence type="ECO:0000256" key="3">
    <source>
        <dbReference type="ARBA" id="ARBA00022884"/>
    </source>
</evidence>
<evidence type="ECO:0000256" key="5">
    <source>
        <dbReference type="ARBA" id="ARBA00023274"/>
    </source>
</evidence>
<evidence type="ECO:0000256" key="6">
    <source>
        <dbReference type="HAMAP-Rule" id="MF_01369"/>
    </source>
</evidence>
<dbReference type="Pfam" id="PF00276">
    <property type="entry name" value="Ribosomal_L23"/>
    <property type="match status" value="1"/>
</dbReference>
<evidence type="ECO:0000256" key="2">
    <source>
        <dbReference type="ARBA" id="ARBA00022730"/>
    </source>
</evidence>
<dbReference type="AlphaFoldDB" id="A0A1V0HBL5"/>
<accession>A0A1V0HBL5</accession>
<dbReference type="Gene3D" id="3.30.70.330">
    <property type="match status" value="1"/>
</dbReference>
<keyword evidence="2 6" id="KW-0699">rRNA-binding</keyword>
<name>A0A1V0HBL5_NEISI</name>
<dbReference type="GO" id="GO:0005840">
    <property type="term" value="C:ribosome"/>
    <property type="evidence" value="ECO:0007669"/>
    <property type="project" value="UniProtKB-KW"/>
</dbReference>
<comment type="subunit">
    <text evidence="6">Part of the 50S ribosomal subunit. Contacts protein L29, and trigger factor when it is bound to the ribosome.</text>
</comment>
<dbReference type="SUPFAM" id="SSF54189">
    <property type="entry name" value="Ribosomal proteins S24e, L23 and L15e"/>
    <property type="match status" value="1"/>
</dbReference>
<dbReference type="NCBIfam" id="NF004363">
    <property type="entry name" value="PRK05738.2-4"/>
    <property type="match status" value="1"/>
</dbReference>
<evidence type="ECO:0000313" key="8">
    <source>
        <dbReference type="Proteomes" id="UP000234767"/>
    </source>
</evidence>
<reference evidence="7 8" key="1">
    <citation type="submission" date="2017-12" db="EMBL/GenBank/DDBJ databases">
        <title>Phylogenetic diversity of female urinary microbiome.</title>
        <authorList>
            <person name="Thomas-White K."/>
            <person name="Wolfe A.J."/>
        </authorList>
    </citation>
    <scope>NUCLEOTIDE SEQUENCE [LARGE SCALE GENOMIC DNA]</scope>
    <source>
        <strain evidence="7 8">UMB0321</strain>
    </source>
</reference>
<keyword evidence="5 6" id="KW-0687">Ribonucleoprotein</keyword>
<protein>
    <recommendedName>
        <fullName evidence="6">Large ribosomal subunit protein uL23</fullName>
    </recommendedName>
</protein>
<evidence type="ECO:0000256" key="1">
    <source>
        <dbReference type="ARBA" id="ARBA00006700"/>
    </source>
</evidence>
<keyword evidence="3 6" id="KW-0694">RNA-binding</keyword>
<dbReference type="GO" id="GO:0019843">
    <property type="term" value="F:rRNA binding"/>
    <property type="evidence" value="ECO:0007669"/>
    <property type="project" value="UniProtKB-UniRule"/>
</dbReference>
<dbReference type="FunFam" id="3.30.70.330:FF:000001">
    <property type="entry name" value="50S ribosomal protein L23"/>
    <property type="match status" value="1"/>
</dbReference>
<organism evidence="7 8">
    <name type="scientific">Neisseria sicca</name>
    <dbReference type="NCBI Taxonomy" id="490"/>
    <lineage>
        <taxon>Bacteria</taxon>
        <taxon>Pseudomonadati</taxon>
        <taxon>Pseudomonadota</taxon>
        <taxon>Betaproteobacteria</taxon>
        <taxon>Neisseriales</taxon>
        <taxon>Neisseriaceae</taxon>
        <taxon>Neisseria</taxon>
    </lineage>
</organism>
<evidence type="ECO:0000313" key="7">
    <source>
        <dbReference type="EMBL" id="PLA40981.1"/>
    </source>
</evidence>
<dbReference type="InterPro" id="IPR013025">
    <property type="entry name" value="Ribosomal_uL23-like"/>
</dbReference>
<dbReference type="KEGG" id="nsi:A6J88_02060"/>
<gene>
    <name evidence="6" type="primary">rplW</name>
    <name evidence="7" type="ORF">CYK00_02900</name>
</gene>
<keyword evidence="4 6" id="KW-0689">Ribosomal protein</keyword>
<dbReference type="SMR" id="A0A1V0HBL5"/>
<dbReference type="NCBIfam" id="NF004359">
    <property type="entry name" value="PRK05738.1-3"/>
    <property type="match status" value="1"/>
</dbReference>
<proteinExistence type="inferred from homology"/>
<dbReference type="GO" id="GO:0006412">
    <property type="term" value="P:translation"/>
    <property type="evidence" value="ECO:0007669"/>
    <property type="project" value="UniProtKB-UniRule"/>
</dbReference>
<dbReference type="EMBL" id="PKJO01000002">
    <property type="protein sequence ID" value="PLA40981.1"/>
    <property type="molecule type" value="Genomic_DNA"/>
</dbReference>
<dbReference type="PANTHER" id="PTHR11620">
    <property type="entry name" value="60S RIBOSOMAL PROTEIN L23A"/>
    <property type="match status" value="1"/>
</dbReference>
<comment type="function">
    <text evidence="6">One of the early assembly proteins it binds 23S rRNA. One of the proteins that surrounds the polypeptide exit tunnel on the outside of the ribosome. Forms the main docking site for trigger factor binding to the ribosome.</text>
</comment>
<comment type="similarity">
    <text evidence="1 6">Belongs to the universal ribosomal protein uL23 family.</text>
</comment>
<dbReference type="InterPro" id="IPR012677">
    <property type="entry name" value="Nucleotide-bd_a/b_plait_sf"/>
</dbReference>
<evidence type="ECO:0000256" key="4">
    <source>
        <dbReference type="ARBA" id="ARBA00022980"/>
    </source>
</evidence>
<dbReference type="Proteomes" id="UP000234767">
    <property type="component" value="Unassembled WGS sequence"/>
</dbReference>